<accession>A0ACB6SGB5</accession>
<dbReference type="EMBL" id="MU006703">
    <property type="protein sequence ID" value="KAF2632137.1"/>
    <property type="molecule type" value="Genomic_DNA"/>
</dbReference>
<keyword evidence="2" id="KW-1185">Reference proteome</keyword>
<reference evidence="1" key="1">
    <citation type="journal article" date="2020" name="Stud. Mycol.">
        <title>101 Dothideomycetes genomes: a test case for predicting lifestyles and emergence of pathogens.</title>
        <authorList>
            <person name="Haridas S."/>
            <person name="Albert R."/>
            <person name="Binder M."/>
            <person name="Bloem J."/>
            <person name="Labutti K."/>
            <person name="Salamov A."/>
            <person name="Andreopoulos B."/>
            <person name="Baker S."/>
            <person name="Barry K."/>
            <person name="Bills G."/>
            <person name="Bluhm B."/>
            <person name="Cannon C."/>
            <person name="Castanera R."/>
            <person name="Culley D."/>
            <person name="Daum C."/>
            <person name="Ezra D."/>
            <person name="Gonzalez J."/>
            <person name="Henrissat B."/>
            <person name="Kuo A."/>
            <person name="Liang C."/>
            <person name="Lipzen A."/>
            <person name="Lutzoni F."/>
            <person name="Magnuson J."/>
            <person name="Mondo S."/>
            <person name="Nolan M."/>
            <person name="Ohm R."/>
            <person name="Pangilinan J."/>
            <person name="Park H.-J."/>
            <person name="Ramirez L."/>
            <person name="Alfaro M."/>
            <person name="Sun H."/>
            <person name="Tritt A."/>
            <person name="Yoshinaga Y."/>
            <person name="Zwiers L.-H."/>
            <person name="Turgeon B."/>
            <person name="Goodwin S."/>
            <person name="Spatafora J."/>
            <person name="Crous P."/>
            <person name="Grigoriev I."/>
        </authorList>
    </citation>
    <scope>NUCLEOTIDE SEQUENCE</scope>
    <source>
        <strain evidence="1">CBS 525.71</strain>
    </source>
</reference>
<organism evidence="1 2">
    <name type="scientific">Macroventuria anomochaeta</name>
    <dbReference type="NCBI Taxonomy" id="301207"/>
    <lineage>
        <taxon>Eukaryota</taxon>
        <taxon>Fungi</taxon>
        <taxon>Dikarya</taxon>
        <taxon>Ascomycota</taxon>
        <taxon>Pezizomycotina</taxon>
        <taxon>Dothideomycetes</taxon>
        <taxon>Pleosporomycetidae</taxon>
        <taxon>Pleosporales</taxon>
        <taxon>Pleosporineae</taxon>
        <taxon>Didymellaceae</taxon>
        <taxon>Macroventuria</taxon>
    </lineage>
</organism>
<sequence length="67" mass="7587">MCYYHAYSHKCGHTECILQKFCPKGQMIQQKCGRGHEGIIMATIKVETNCAICPPKRVCRVDTVNVD</sequence>
<name>A0ACB6SGB5_9PLEO</name>
<gene>
    <name evidence="1" type="ORF">BU25DRAFT_330827</name>
</gene>
<protein>
    <submittedName>
        <fullName evidence="1">Uncharacterized protein</fullName>
    </submittedName>
</protein>
<proteinExistence type="predicted"/>
<evidence type="ECO:0000313" key="2">
    <source>
        <dbReference type="Proteomes" id="UP000799754"/>
    </source>
</evidence>
<comment type="caution">
    <text evidence="1">The sequence shown here is derived from an EMBL/GenBank/DDBJ whole genome shotgun (WGS) entry which is preliminary data.</text>
</comment>
<evidence type="ECO:0000313" key="1">
    <source>
        <dbReference type="EMBL" id="KAF2632137.1"/>
    </source>
</evidence>
<dbReference type="Proteomes" id="UP000799754">
    <property type="component" value="Unassembled WGS sequence"/>
</dbReference>